<dbReference type="SMART" id="SM00715">
    <property type="entry name" value="LA"/>
    <property type="match status" value="1"/>
</dbReference>
<dbReference type="InterPro" id="IPR036388">
    <property type="entry name" value="WH-like_DNA-bd_sf"/>
</dbReference>
<feature type="compositionally biased region" description="Basic and acidic residues" evidence="3">
    <location>
        <begin position="235"/>
        <end position="271"/>
    </location>
</feature>
<gene>
    <name evidence="5" type="ORF">HANVADRAFT_53793</name>
</gene>
<organism evidence="5 6">
    <name type="scientific">Hanseniaspora valbyensis NRRL Y-1626</name>
    <dbReference type="NCBI Taxonomy" id="766949"/>
    <lineage>
        <taxon>Eukaryota</taxon>
        <taxon>Fungi</taxon>
        <taxon>Dikarya</taxon>
        <taxon>Ascomycota</taxon>
        <taxon>Saccharomycotina</taxon>
        <taxon>Saccharomycetes</taxon>
        <taxon>Saccharomycodales</taxon>
        <taxon>Saccharomycodaceae</taxon>
        <taxon>Hanseniaspora</taxon>
    </lineage>
</organism>
<comment type="caution">
    <text evidence="5">The sequence shown here is derived from an EMBL/GenBank/DDBJ whole genome shotgun (WGS) entry which is preliminary data.</text>
</comment>
<proteinExistence type="predicted"/>
<feature type="compositionally biased region" description="Low complexity" evidence="3">
    <location>
        <begin position="173"/>
        <end position="189"/>
    </location>
</feature>
<evidence type="ECO:0000313" key="5">
    <source>
        <dbReference type="EMBL" id="OBA25626.1"/>
    </source>
</evidence>
<sequence>MSSSVIENSTSNVEKTIKSPETTAPQASTTNTSPWETLDHQPGALKTKSGNKLLTIEDALKKNGTNNSSTKTQNHSFKQSKIEQVSIPVKKEDEEQWNPVDLTHLLITDAPPRSSKNGNGRFKNGNNGSKRTSDTSSKSDRNRSRNNNKREGKEKLPNGENKKQSESGEYKKNSSSNFSKSNNNNNKESNSFRKNKYHTPKLNVSDEKKPLNEDSKAKEENKKEENVVKSSEPVEQLKEEEKEQSKEEEKEEENQVDKESKDGETNKESDPKQFNGEYQPRFSSNFKSKKPYTEGSSNRYPRKPFNPNHKHYSNDHYNSENKKPYEKRPYQPRTYNNRYNNNSYQNRSYSNSQQPIILPIYQKQFPYEVYHECAKQLAYYLSVENLEKDEFMVKNLIDKNGYVQLSQLLNFKKLKQLSENGNFEIVMTAIFIILSQQLDETNDVEVALLDSMSEYIATDVYGNKNPYDCYILRNLKWISNDFEFNPRVFNPVTAFGVNDFISYSIQKPIVLEQEKEEEKKN</sequence>
<reference evidence="6" key="1">
    <citation type="journal article" date="2016" name="Proc. Natl. Acad. Sci. U.S.A.">
        <title>Comparative genomics of biotechnologically important yeasts.</title>
        <authorList>
            <person name="Riley R."/>
            <person name="Haridas S."/>
            <person name="Wolfe K.H."/>
            <person name="Lopes M.R."/>
            <person name="Hittinger C.T."/>
            <person name="Goeker M."/>
            <person name="Salamov A.A."/>
            <person name="Wisecaver J.H."/>
            <person name="Long T.M."/>
            <person name="Calvey C.H."/>
            <person name="Aerts A.L."/>
            <person name="Barry K.W."/>
            <person name="Choi C."/>
            <person name="Clum A."/>
            <person name="Coughlan A.Y."/>
            <person name="Deshpande S."/>
            <person name="Douglass A.P."/>
            <person name="Hanson S.J."/>
            <person name="Klenk H.-P."/>
            <person name="LaButti K.M."/>
            <person name="Lapidus A."/>
            <person name="Lindquist E.A."/>
            <person name="Lipzen A.M."/>
            <person name="Meier-Kolthoff J.P."/>
            <person name="Ohm R.A."/>
            <person name="Otillar R.P."/>
            <person name="Pangilinan J.L."/>
            <person name="Peng Y."/>
            <person name="Rokas A."/>
            <person name="Rosa C.A."/>
            <person name="Scheuner C."/>
            <person name="Sibirny A.A."/>
            <person name="Slot J.C."/>
            <person name="Stielow J.B."/>
            <person name="Sun H."/>
            <person name="Kurtzman C.P."/>
            <person name="Blackwell M."/>
            <person name="Grigoriev I.V."/>
            <person name="Jeffries T.W."/>
        </authorList>
    </citation>
    <scope>NUCLEOTIDE SEQUENCE [LARGE SCALE GENOMIC DNA]</scope>
    <source>
        <strain evidence="6">NRRL Y-1626</strain>
    </source>
</reference>
<evidence type="ECO:0000256" key="3">
    <source>
        <dbReference type="SAM" id="MobiDB-lite"/>
    </source>
</evidence>
<dbReference type="Proteomes" id="UP000092321">
    <property type="component" value="Unassembled WGS sequence"/>
</dbReference>
<dbReference type="GO" id="GO:0003723">
    <property type="term" value="F:RNA binding"/>
    <property type="evidence" value="ECO:0007669"/>
    <property type="project" value="UniProtKB-UniRule"/>
</dbReference>
<feature type="compositionally biased region" description="Polar residues" evidence="3">
    <location>
        <begin position="1"/>
        <end position="35"/>
    </location>
</feature>
<feature type="compositionally biased region" description="Low complexity" evidence="3">
    <location>
        <begin position="331"/>
        <end position="341"/>
    </location>
</feature>
<dbReference type="InterPro" id="IPR006630">
    <property type="entry name" value="La_HTH"/>
</dbReference>
<dbReference type="OrthoDB" id="340227at2759"/>
<feature type="compositionally biased region" description="Polar residues" evidence="3">
    <location>
        <begin position="63"/>
        <end position="83"/>
    </location>
</feature>
<dbReference type="AlphaFoldDB" id="A0A1B7TA61"/>
<evidence type="ECO:0000256" key="2">
    <source>
        <dbReference type="PROSITE-ProRule" id="PRU00332"/>
    </source>
</evidence>
<keyword evidence="6" id="KW-1185">Reference proteome</keyword>
<feature type="region of interest" description="Disordered" evidence="3">
    <location>
        <begin position="1"/>
        <end position="341"/>
    </location>
</feature>
<dbReference type="Gene3D" id="1.10.10.10">
    <property type="entry name" value="Winged helix-like DNA-binding domain superfamily/Winged helix DNA-binding domain"/>
    <property type="match status" value="1"/>
</dbReference>
<feature type="compositionally biased region" description="Basic and acidic residues" evidence="3">
    <location>
        <begin position="204"/>
        <end position="227"/>
    </location>
</feature>
<feature type="compositionally biased region" description="Basic and acidic residues" evidence="3">
    <location>
        <begin position="131"/>
        <end position="172"/>
    </location>
</feature>
<dbReference type="SUPFAM" id="SSF46785">
    <property type="entry name" value="Winged helix' DNA-binding domain"/>
    <property type="match status" value="1"/>
</dbReference>
<dbReference type="PROSITE" id="PS50961">
    <property type="entry name" value="HTH_LA"/>
    <property type="match status" value="1"/>
</dbReference>
<evidence type="ECO:0000256" key="1">
    <source>
        <dbReference type="ARBA" id="ARBA00022884"/>
    </source>
</evidence>
<dbReference type="Pfam" id="PF05383">
    <property type="entry name" value="La"/>
    <property type="match status" value="1"/>
</dbReference>
<feature type="domain" description="HTH La-type RNA-binding" evidence="4">
    <location>
        <begin position="363"/>
        <end position="458"/>
    </location>
</feature>
<accession>A0A1B7TA61</accession>
<feature type="compositionally biased region" description="Low complexity" evidence="3">
    <location>
        <begin position="114"/>
        <end position="130"/>
    </location>
</feature>
<protein>
    <recommendedName>
        <fullName evidence="4">HTH La-type RNA-binding domain-containing protein</fullName>
    </recommendedName>
</protein>
<dbReference type="InterPro" id="IPR036390">
    <property type="entry name" value="WH_DNA-bd_sf"/>
</dbReference>
<evidence type="ECO:0000259" key="4">
    <source>
        <dbReference type="PROSITE" id="PS50961"/>
    </source>
</evidence>
<feature type="compositionally biased region" description="Basic and acidic residues" evidence="3">
    <location>
        <begin position="312"/>
        <end position="329"/>
    </location>
</feature>
<evidence type="ECO:0000313" key="6">
    <source>
        <dbReference type="Proteomes" id="UP000092321"/>
    </source>
</evidence>
<keyword evidence="1 2" id="KW-0694">RNA-binding</keyword>
<dbReference type="EMBL" id="LXPE01000061">
    <property type="protein sequence ID" value="OBA25626.1"/>
    <property type="molecule type" value="Genomic_DNA"/>
</dbReference>
<name>A0A1B7TA61_9ASCO</name>